<gene>
    <name evidence="5" type="ORF">LIY65_12535</name>
</gene>
<comment type="caution">
    <text evidence="5">The sequence shown here is derived from an EMBL/GenBank/DDBJ whole genome shotgun (WGS) entry which is preliminary data.</text>
</comment>
<dbReference type="InterPro" id="IPR058530">
    <property type="entry name" value="Baseplate_J-like_C"/>
</dbReference>
<sequence length="351" mass="38431">MFEMETRKNILERLKQYYTETAGDKVNLVEGGFVWDTLSANSKEFEKAYAEMALIIEASFPQTSWGDWLTKKAEEHGIIRKEATNSSVILTVTGQAGTTVQEGSLFSTNDGKNFITVETKKIESTGTVDIKAQSQDVGVSCNVDAETIIKIPMSIYGVSAVTNKNPAYDGFDEETDEELLERLLFKVRQPATSGNKNHYVIWATNVEGVGGVKVLPLWNGNGTVKVIITDAKNEIASEDLIAKVQNYIDEQRTIGATVTVGSPKSLNIDISLKVTKGSGNIDGIKNAVNDFFKTTAFKSEYVSYAQVGKVILEKTATGVQDYSDLTLNNQTENIALTDEQLPTVGQVNLIE</sequence>
<accession>A0AAW4U4Q2</accession>
<dbReference type="Pfam" id="PF26078">
    <property type="entry name" value="Baseplate_J_M"/>
    <property type="match status" value="1"/>
</dbReference>
<name>A0AAW4U4Q2_9FIRM</name>
<comment type="similarity">
    <text evidence="1">Belongs to the Mu gp47/PBSX XkdT family.</text>
</comment>
<dbReference type="PANTHER" id="PTHR37829">
    <property type="entry name" value="PHAGE-LIKE ELEMENT PBSX PROTEIN XKDT"/>
    <property type="match status" value="1"/>
</dbReference>
<dbReference type="AlphaFoldDB" id="A0AAW4U4Q2"/>
<evidence type="ECO:0000256" key="1">
    <source>
        <dbReference type="ARBA" id="ARBA00038087"/>
    </source>
</evidence>
<evidence type="ECO:0000313" key="6">
    <source>
        <dbReference type="Proteomes" id="UP001198190"/>
    </source>
</evidence>
<evidence type="ECO:0000259" key="4">
    <source>
        <dbReference type="Pfam" id="PF26079"/>
    </source>
</evidence>
<protein>
    <submittedName>
        <fullName evidence="5">Baseplate J/gp47 family protein</fullName>
    </submittedName>
</protein>
<dbReference type="Pfam" id="PF26079">
    <property type="entry name" value="Baseplate_J_C"/>
    <property type="match status" value="1"/>
</dbReference>
<dbReference type="Pfam" id="PF04865">
    <property type="entry name" value="Baseplate_J"/>
    <property type="match status" value="1"/>
</dbReference>
<feature type="domain" description="Baseplate J-like C-terminal" evidence="4">
    <location>
        <begin position="268"/>
        <end position="349"/>
    </location>
</feature>
<feature type="domain" description="Baseplate J-like central" evidence="3">
    <location>
        <begin position="191"/>
        <end position="260"/>
    </location>
</feature>
<dbReference type="RefSeq" id="WP_227153486.1">
    <property type="nucleotide sequence ID" value="NZ_JAJCGD010000077.1"/>
</dbReference>
<reference evidence="5" key="1">
    <citation type="submission" date="2021-10" db="EMBL/GenBank/DDBJ databases">
        <title>Collection of gut derived symbiotic bacterial strains cultured from healthy donors.</title>
        <authorList>
            <person name="Lin H."/>
            <person name="Littmann E."/>
            <person name="Claire K."/>
            <person name="Pamer E."/>
        </authorList>
    </citation>
    <scope>NUCLEOTIDE SEQUENCE</scope>
    <source>
        <strain evidence="5">MSK.7.16</strain>
    </source>
</reference>
<dbReference type="Proteomes" id="UP001198190">
    <property type="component" value="Unassembled WGS sequence"/>
</dbReference>
<evidence type="ECO:0000259" key="2">
    <source>
        <dbReference type="Pfam" id="PF04865"/>
    </source>
</evidence>
<proteinExistence type="inferred from homology"/>
<dbReference type="PANTHER" id="PTHR37829:SF3">
    <property type="entry name" value="PROTEIN JAYE-RELATED"/>
    <property type="match status" value="1"/>
</dbReference>
<dbReference type="EMBL" id="JAJCGD010000077">
    <property type="protein sequence ID" value="MCB6829504.1"/>
    <property type="molecule type" value="Genomic_DNA"/>
</dbReference>
<evidence type="ECO:0000259" key="3">
    <source>
        <dbReference type="Pfam" id="PF26078"/>
    </source>
</evidence>
<dbReference type="InterPro" id="IPR058531">
    <property type="entry name" value="Baseplate_J_M"/>
</dbReference>
<feature type="domain" description="Baseplate protein J-like barrel" evidence="2">
    <location>
        <begin position="90"/>
        <end position="170"/>
    </location>
</feature>
<dbReference type="InterPro" id="IPR052399">
    <property type="entry name" value="Phage_Baseplate_Assmbl_Protein"/>
</dbReference>
<dbReference type="InterPro" id="IPR006949">
    <property type="entry name" value="Barrel_Baseplate_J-like"/>
</dbReference>
<organism evidence="5 6">
    <name type="scientific">Megamonas funiformis</name>
    <dbReference type="NCBI Taxonomy" id="437897"/>
    <lineage>
        <taxon>Bacteria</taxon>
        <taxon>Bacillati</taxon>
        <taxon>Bacillota</taxon>
        <taxon>Negativicutes</taxon>
        <taxon>Selenomonadales</taxon>
        <taxon>Selenomonadaceae</taxon>
        <taxon>Megamonas</taxon>
    </lineage>
</organism>
<evidence type="ECO:0000313" key="5">
    <source>
        <dbReference type="EMBL" id="MCB6829504.1"/>
    </source>
</evidence>